<gene>
    <name evidence="9" type="ORF">IPP58_07250</name>
</gene>
<dbReference type="GO" id="GO:0051539">
    <property type="term" value="F:4 iron, 4 sulfur cluster binding"/>
    <property type="evidence" value="ECO:0007669"/>
    <property type="project" value="UniProtKB-KW"/>
</dbReference>
<dbReference type="CDD" id="cd01335">
    <property type="entry name" value="Radical_SAM"/>
    <property type="match status" value="1"/>
</dbReference>
<keyword evidence="5 6" id="KW-0411">Iron-sulfur</keyword>
<feature type="domain" description="Radical SAM core" evidence="8">
    <location>
        <begin position="55"/>
        <end position="298"/>
    </location>
</feature>
<dbReference type="InterPro" id="IPR013785">
    <property type="entry name" value="Aldolase_TIM"/>
</dbReference>
<evidence type="ECO:0000256" key="1">
    <source>
        <dbReference type="ARBA" id="ARBA00022485"/>
    </source>
</evidence>
<dbReference type="GO" id="GO:0016765">
    <property type="term" value="F:transferase activity, transferring alkyl or aryl (other than methyl) groups"/>
    <property type="evidence" value="ECO:0007669"/>
    <property type="project" value="InterPro"/>
</dbReference>
<feature type="binding site" evidence="6">
    <location>
        <position position="73"/>
    </location>
    <ligand>
        <name>[4Fe-4S] cluster</name>
        <dbReference type="ChEBI" id="CHEBI:49883"/>
        <note>4Fe-4S-S-AdoMet</note>
    </ligand>
</feature>
<dbReference type="GO" id="GO:0046872">
    <property type="term" value="F:metal ion binding"/>
    <property type="evidence" value="ECO:0007669"/>
    <property type="project" value="UniProtKB-KW"/>
</dbReference>
<keyword evidence="3" id="KW-0479">Metal-binding</keyword>
<dbReference type="Gene3D" id="3.20.20.70">
    <property type="entry name" value="Aldolase class I"/>
    <property type="match status" value="1"/>
</dbReference>
<evidence type="ECO:0000256" key="7">
    <source>
        <dbReference type="PIRSR" id="PIRSR004762-2"/>
    </source>
</evidence>
<evidence type="ECO:0000256" key="5">
    <source>
        <dbReference type="ARBA" id="ARBA00023014"/>
    </source>
</evidence>
<dbReference type="InterPro" id="IPR045567">
    <property type="entry name" value="CofH/MnqC-like_C"/>
</dbReference>
<dbReference type="PROSITE" id="PS51918">
    <property type="entry name" value="RADICAL_SAM"/>
    <property type="match status" value="1"/>
</dbReference>
<accession>A0A9D7XL62</accession>
<evidence type="ECO:0000256" key="2">
    <source>
        <dbReference type="ARBA" id="ARBA00022691"/>
    </source>
</evidence>
<feature type="binding site" evidence="7">
    <location>
        <position position="325"/>
    </location>
    <ligand>
        <name>(3R)-3-methyl-D-ornithine</name>
        <dbReference type="ChEBI" id="CHEBI:64642"/>
    </ligand>
</feature>
<feature type="binding site" evidence="6">
    <location>
        <position position="76"/>
    </location>
    <ligand>
        <name>[4Fe-4S] cluster</name>
        <dbReference type="ChEBI" id="CHEBI:49883"/>
        <note>4Fe-4S-S-AdoMet</note>
    </ligand>
</feature>
<dbReference type="SFLD" id="SFLDG01064">
    <property type="entry name" value="F420__menaquinone_cofactor_bio"/>
    <property type="match status" value="1"/>
</dbReference>
<comment type="caution">
    <text evidence="9">The sequence shown here is derived from an EMBL/GenBank/DDBJ whole genome shotgun (WGS) entry which is preliminary data.</text>
</comment>
<dbReference type="GO" id="GO:0044689">
    <property type="term" value="F:7,8-didemethyl-8-hydroxy-5-deazariboflavin synthase activity"/>
    <property type="evidence" value="ECO:0007669"/>
    <property type="project" value="TreeGrafter"/>
</dbReference>
<dbReference type="EMBL" id="JADKIO010000005">
    <property type="protein sequence ID" value="MBK9796279.1"/>
    <property type="molecule type" value="Genomic_DNA"/>
</dbReference>
<reference evidence="9" key="1">
    <citation type="submission" date="2020-10" db="EMBL/GenBank/DDBJ databases">
        <title>Connecting structure to function with the recovery of over 1000 high-quality activated sludge metagenome-assembled genomes encoding full-length rRNA genes using long-read sequencing.</title>
        <authorList>
            <person name="Singleton C.M."/>
            <person name="Petriglieri F."/>
            <person name="Kristensen J.M."/>
            <person name="Kirkegaard R.H."/>
            <person name="Michaelsen T.Y."/>
            <person name="Andersen M.H."/>
            <person name="Karst S.M."/>
            <person name="Dueholm M.S."/>
            <person name="Nielsen P.H."/>
            <person name="Albertsen M."/>
        </authorList>
    </citation>
    <scope>NUCLEOTIDE SEQUENCE</scope>
    <source>
        <strain evidence="9">Skiv_18-Q3-R9-52_MAXAC.067</strain>
    </source>
</reference>
<dbReference type="NCBIfam" id="TIGR00423">
    <property type="entry name" value="CofH family radical SAM protein"/>
    <property type="match status" value="1"/>
</dbReference>
<dbReference type="Proteomes" id="UP000886657">
    <property type="component" value="Unassembled WGS sequence"/>
</dbReference>
<proteinExistence type="predicted"/>
<feature type="binding site" evidence="7">
    <location>
        <position position="144"/>
    </location>
    <ligand>
        <name>(3R)-3-methyl-D-ornithine</name>
        <dbReference type="ChEBI" id="CHEBI:64642"/>
    </ligand>
</feature>
<keyword evidence="2 6" id="KW-0949">S-adenosyl-L-methionine</keyword>
<comment type="cofactor">
    <cofactor evidence="6">
        <name>[4Fe-4S] cluster</name>
        <dbReference type="ChEBI" id="CHEBI:49883"/>
    </cofactor>
    <text evidence="6">Binds 1 [4Fe-4S] cluster. The cluster is coordinated with 3 cysteines and an exchangeable S-adenosyl-L-methionine.</text>
</comment>
<dbReference type="Pfam" id="PF04055">
    <property type="entry name" value="Radical_SAM"/>
    <property type="match status" value="1"/>
</dbReference>
<evidence type="ECO:0000313" key="9">
    <source>
        <dbReference type="EMBL" id="MBK9796279.1"/>
    </source>
</evidence>
<evidence type="ECO:0000313" key="10">
    <source>
        <dbReference type="Proteomes" id="UP000886657"/>
    </source>
</evidence>
<dbReference type="SFLD" id="SFLDF00342">
    <property type="entry name" value="cyclic_dehypoxanthine_futalosi"/>
    <property type="match status" value="1"/>
</dbReference>
<evidence type="ECO:0000256" key="6">
    <source>
        <dbReference type="PIRSR" id="PIRSR004762-1"/>
    </source>
</evidence>
<dbReference type="AlphaFoldDB" id="A0A9D7XL62"/>
<dbReference type="PIRSF" id="PIRSF004762">
    <property type="entry name" value="CHP00423"/>
    <property type="match status" value="1"/>
</dbReference>
<dbReference type="PANTHER" id="PTHR43076:SF1">
    <property type="entry name" value="LIPOYL SYNTHASE 2"/>
    <property type="match status" value="1"/>
</dbReference>
<dbReference type="SFLD" id="SFLDG01389">
    <property type="entry name" value="menaquinone_synthsis_involved"/>
    <property type="match status" value="1"/>
</dbReference>
<keyword evidence="4 6" id="KW-0408">Iron</keyword>
<protein>
    <submittedName>
        <fullName evidence="9">CofH family radical SAM protein</fullName>
    </submittedName>
</protein>
<dbReference type="InterPro" id="IPR007197">
    <property type="entry name" value="rSAM"/>
</dbReference>
<sequence>MLRTLGTPEDILSGVLQGRRITASEALVLLEQAELPDLAVAATALRDRHNDPLRASYVIDRNVNYTDVCNVYCTFCAFYHKPGDSRGYVLTREQLKQKAEETKAIGGTGFLLQGGVNPDLPWSYYLDLVRYLHQDLGIWVHGFSPVEIQMMAKLSSQTLRKTIADLREAGLGSIPGGGAEILVDRIRKKIAPLKGGREKWLEVMEAAHEEGVKTTGTMMFGITETLAERIEHLEALRDQQDRALARIKAHGGGGCYTAFAAWPFQSGHTPWEGKVPKPTDVEYLRTIAVARLFLDNFAHIQSSWVTMGRKTGQLALHYGCDDMGSLMLEENVVSAAGTCYSVNQDEMGRMIRAAGYEPWQRDNIYAEVRP</sequence>
<feature type="binding site" evidence="7">
    <location>
        <position position="180"/>
    </location>
    <ligand>
        <name>S-adenosyl-L-methionine</name>
        <dbReference type="ChEBI" id="CHEBI:59789"/>
    </ligand>
</feature>
<dbReference type="InterPro" id="IPR034405">
    <property type="entry name" value="F420"/>
</dbReference>
<keyword evidence="1 6" id="KW-0004">4Fe-4S</keyword>
<dbReference type="SUPFAM" id="SSF102114">
    <property type="entry name" value="Radical SAM enzymes"/>
    <property type="match status" value="1"/>
</dbReference>
<evidence type="ECO:0000259" key="8">
    <source>
        <dbReference type="PROSITE" id="PS51918"/>
    </source>
</evidence>
<feature type="binding site" evidence="7">
    <location>
        <position position="75"/>
    </location>
    <ligand>
        <name>S-adenosyl-L-methionine</name>
        <dbReference type="ChEBI" id="CHEBI:59789"/>
    </ligand>
</feature>
<name>A0A9D7XL62_9BACT</name>
<organism evidence="9 10">
    <name type="scientific">Candidatus Geothrix skivensis</name>
    <dbReference type="NCBI Taxonomy" id="2954439"/>
    <lineage>
        <taxon>Bacteria</taxon>
        <taxon>Pseudomonadati</taxon>
        <taxon>Acidobacteriota</taxon>
        <taxon>Holophagae</taxon>
        <taxon>Holophagales</taxon>
        <taxon>Holophagaceae</taxon>
        <taxon>Geothrix</taxon>
    </lineage>
</organism>
<evidence type="ECO:0000256" key="4">
    <source>
        <dbReference type="ARBA" id="ARBA00023004"/>
    </source>
</evidence>
<dbReference type="InterPro" id="IPR058240">
    <property type="entry name" value="rSAM_sf"/>
</dbReference>
<dbReference type="PANTHER" id="PTHR43076">
    <property type="entry name" value="FO SYNTHASE (COFH)"/>
    <property type="match status" value="1"/>
</dbReference>
<dbReference type="InterPro" id="IPR020050">
    <property type="entry name" value="FO_synthase_su2"/>
</dbReference>
<feature type="binding site" evidence="7">
    <location>
        <position position="303"/>
    </location>
    <ligand>
        <name>(3R)-3-methyl-D-ornithine</name>
        <dbReference type="ChEBI" id="CHEBI:64642"/>
    </ligand>
</feature>
<evidence type="ECO:0000256" key="3">
    <source>
        <dbReference type="ARBA" id="ARBA00022723"/>
    </source>
</evidence>
<dbReference type="SFLD" id="SFLDS00029">
    <property type="entry name" value="Radical_SAM"/>
    <property type="match status" value="1"/>
</dbReference>
<feature type="binding site" evidence="6">
    <location>
        <position position="69"/>
    </location>
    <ligand>
        <name>[4Fe-4S] cluster</name>
        <dbReference type="ChEBI" id="CHEBI:49883"/>
        <note>4Fe-4S-S-AdoMet</note>
    </ligand>
</feature>
<dbReference type="Pfam" id="PF19288">
    <property type="entry name" value="CofH_C"/>
    <property type="match status" value="1"/>
</dbReference>